<keyword evidence="2" id="KW-0540">Nuclease</keyword>
<dbReference type="EMBL" id="LN679135">
    <property type="protein sequence ID" value="CEL58920.1"/>
    <property type="molecule type" value="Genomic_DNA"/>
</dbReference>
<protein>
    <submittedName>
        <fullName evidence="2">Exonuclease V subunit beta</fullName>
        <ecNumber evidence="2">3.1.11.5</ecNumber>
    </submittedName>
</protein>
<name>A0A0B7FMJ6_THACB</name>
<keyword evidence="2" id="KW-0378">Hydrolase</keyword>
<feature type="compositionally biased region" description="Basic and acidic residues" evidence="1">
    <location>
        <begin position="467"/>
        <end position="488"/>
    </location>
</feature>
<dbReference type="GO" id="GO:0008854">
    <property type="term" value="F:exodeoxyribonuclease V activity"/>
    <property type="evidence" value="ECO:0007669"/>
    <property type="project" value="UniProtKB-EC"/>
</dbReference>
<feature type="region of interest" description="Disordered" evidence="1">
    <location>
        <begin position="467"/>
        <end position="495"/>
    </location>
</feature>
<evidence type="ECO:0000313" key="2">
    <source>
        <dbReference type="EMBL" id="CEL58920.1"/>
    </source>
</evidence>
<sequence length="1047" mass="119014">MSIETETPRNPYAKREYFIRVIGRVPIRIAASDSQATSHDATPTEPRLEGTALCSIDVTMSHVAVMYAAGRLLDSIREPFNASIIRAEMDVLRDRNEKTPDVSDEDYERWKKEKIKEKYIDPLVSDRDPDPNNARELVPQCPYLCQLLFKSFSVGNKPGFWCGAREMTHINGDDGVRNVRGRAGADPLEEREAQTWFLYIDVSDPLRPRYAFMEEQNIVDSTQSDDDGRRNPLYIFNAREHAYQLMIPESEEFSDAKRFGEEEWSRHLEGITPTDRRAFVGLPDDPSIDPDYKVLLLSRMKRAQQHPAVVRMRPFSWFTANDAIKPDGSALLQGIWRSSLKVSRSDHSVYVARILLSTRQANRAVIIRSLPLDEPDHPDSSEWENYFTGLPELIPPEISLKSTALRMIPAGLPSIPGGILTVLDTLSGTELFPSVKAQLTHVLKDRSSKLGTGYFEQAFEWLSSGETVREPEDRASEDNDNWTRHDYDMPENDEDESINTYDDDLLWVLLYQGLCYRASVALERLSKSYSDEDVSSSDSTAPNSHSTWNPLYRAEFPGRALGDVAHPAFDVSYFPRISESQLLNALKIWSGGVWLPDLEEEHWDFNYGTPIPLRTLNVSGCQFVTRNTIRQALQIAPSITRVIMIGCRSFQDVDMTILSLDGTLNNVDCLLTRDTVRDPFCDPRLKIKWRDDAYNLARQILPQAPNEKVQDRLDSVPNVFFNSTNDFKFKHSRKIYDTYYPEGLSSRALSHSFARPPAFGFDPETGKAVCGPPRFSIILATQTIHDMPTTGATFPRVPIDTGIEGVGTNGCGLTSVWRGIIDLLELLGDPFIRNKQRWNLIRWSLVVKSCFSGPGHKWGEKSGLTGGGEFYGFPAYFKGGPGQANEEWIFAYQFRDVIARMQTYWANGPDIATFVYPESSTQDCWAFIRYGRDANPLSHEIPTVVLYTVREFRQAICPDIPILEDEAKWMARVEDVLANGTWQPSYPIVNWGHDRELARKGDPMWTQMRTAAEQMTKPKYMKDVPHELMLLIERMMTCQMNAGSDPF</sequence>
<evidence type="ECO:0000256" key="1">
    <source>
        <dbReference type="SAM" id="MobiDB-lite"/>
    </source>
</evidence>
<evidence type="ECO:0000313" key="3">
    <source>
        <dbReference type="Proteomes" id="UP000059188"/>
    </source>
</evidence>
<keyword evidence="2" id="KW-0269">Exonuclease</keyword>
<dbReference type="OrthoDB" id="3233868at2759"/>
<gene>
    <name evidence="2" type="primary">recB</name>
    <name evidence="2" type="ORF">RSOLAG1IB_08941</name>
</gene>
<dbReference type="AlphaFoldDB" id="A0A0B7FMJ6"/>
<dbReference type="Proteomes" id="UP000059188">
    <property type="component" value="Unassembled WGS sequence"/>
</dbReference>
<reference evidence="2 3" key="1">
    <citation type="submission" date="2014-11" db="EMBL/GenBank/DDBJ databases">
        <authorList>
            <person name="Wibberg Daniel"/>
        </authorList>
    </citation>
    <scope>NUCLEOTIDE SEQUENCE [LARGE SCALE GENOMIC DNA]</scope>
    <source>
        <strain evidence="2">Rhizoctonia solani AG1-IB 7/3/14</strain>
    </source>
</reference>
<keyword evidence="3" id="KW-1185">Reference proteome</keyword>
<proteinExistence type="predicted"/>
<accession>A0A0B7FMJ6</accession>
<organism evidence="2 3">
    <name type="scientific">Thanatephorus cucumeris (strain AG1-IB / isolate 7/3/14)</name>
    <name type="common">Lettuce bottom rot fungus</name>
    <name type="synonym">Rhizoctonia solani</name>
    <dbReference type="NCBI Taxonomy" id="1108050"/>
    <lineage>
        <taxon>Eukaryota</taxon>
        <taxon>Fungi</taxon>
        <taxon>Dikarya</taxon>
        <taxon>Basidiomycota</taxon>
        <taxon>Agaricomycotina</taxon>
        <taxon>Agaricomycetes</taxon>
        <taxon>Cantharellales</taxon>
        <taxon>Ceratobasidiaceae</taxon>
        <taxon>Rhizoctonia</taxon>
        <taxon>Rhizoctonia solani AG-1</taxon>
    </lineage>
</organism>
<dbReference type="EC" id="3.1.11.5" evidence="2"/>